<evidence type="ECO:0000313" key="2">
    <source>
        <dbReference type="EMBL" id="QDT93386.1"/>
    </source>
</evidence>
<evidence type="ECO:0000313" key="3">
    <source>
        <dbReference type="Proteomes" id="UP000316855"/>
    </source>
</evidence>
<proteinExistence type="predicted"/>
<name>A0A517VK43_9PLAN</name>
<gene>
    <name evidence="2" type="ORF">Pan161_50650</name>
</gene>
<evidence type="ECO:0008006" key="4">
    <source>
        <dbReference type="Google" id="ProtNLM"/>
    </source>
</evidence>
<feature type="compositionally biased region" description="Polar residues" evidence="1">
    <location>
        <begin position="541"/>
        <end position="562"/>
    </location>
</feature>
<accession>A0A517VK43</accession>
<feature type="region of interest" description="Disordered" evidence="1">
    <location>
        <begin position="479"/>
        <end position="574"/>
    </location>
</feature>
<dbReference type="RefSeq" id="WP_145231361.1">
    <property type="nucleotide sequence ID" value="NZ_CP036343.1"/>
</dbReference>
<protein>
    <recommendedName>
        <fullName evidence="4">SLBB domain protein</fullName>
    </recommendedName>
</protein>
<feature type="region of interest" description="Disordered" evidence="1">
    <location>
        <begin position="316"/>
        <end position="368"/>
    </location>
</feature>
<dbReference type="EMBL" id="CP036343">
    <property type="protein sequence ID" value="QDT93386.1"/>
    <property type="molecule type" value="Genomic_DNA"/>
</dbReference>
<feature type="compositionally biased region" description="Polar residues" evidence="1">
    <location>
        <begin position="320"/>
        <end position="335"/>
    </location>
</feature>
<dbReference type="KEGG" id="gax:Pan161_50650"/>
<feature type="region of interest" description="Disordered" evidence="1">
    <location>
        <begin position="236"/>
        <end position="267"/>
    </location>
</feature>
<evidence type="ECO:0000256" key="1">
    <source>
        <dbReference type="SAM" id="MobiDB-lite"/>
    </source>
</evidence>
<dbReference type="OrthoDB" id="291158at2"/>
<keyword evidence="3" id="KW-1185">Reference proteome</keyword>
<feature type="compositionally biased region" description="Basic and acidic residues" evidence="1">
    <location>
        <begin position="522"/>
        <end position="540"/>
    </location>
</feature>
<sequence length="586" mass="64819">MDCWRQIGIRLLMVFLFTGTFQDARAQTVVREIGLTQEQFRQTAVVGLLGEFNRCAAYELSNQELQLNQIVSGAGGLTSDSSGVIRVIRGGRSSQDLFFNTEVDFPLMHGDVLIALKSSANAMNVSFSTPAQTAQLQQSSHSELIQIAILNLLDRPVVFGVRPEMADLAGILKCLRQPLEQYANLAESIKVIPPYRSRGDSDFKSRKLTSRFSSGTVIVLNSPQVLNLSMVPPSLPAPRRLRPSQNTNANPFLETSAPGTLEKNVSPMGEYTPELQKVTHPEETSLPTEDSSLKVETNPLLLRGPMLQQTAASLVEVPNPGNSHSEDTNPAASNDTTDEKTQLLADSSSVPDLDLKAAPAPPVESIDSRFDEGLSKFEETDELSESSSWPPGTAYILLAGIAVLLWKYLHKKPRNQQVSTRQEQSERDENGAIITHWEKLPPLPEKSLLEQILENQIPVIDETPQIPTQAFIYGRHQSRSLRVDKEEPTLKGPHFNQRSRRDKNTPDQQEFASTGTVVAPEKPPENKRKPPAFRFDRSHQDSSQSGIEKQPPTDTTRLGHTSQSEKKKHSGILDRVLQAVQGVLPK</sequence>
<dbReference type="Proteomes" id="UP000316855">
    <property type="component" value="Chromosome"/>
</dbReference>
<organism evidence="2 3">
    <name type="scientific">Gimesia algae</name>
    <dbReference type="NCBI Taxonomy" id="2527971"/>
    <lineage>
        <taxon>Bacteria</taxon>
        <taxon>Pseudomonadati</taxon>
        <taxon>Planctomycetota</taxon>
        <taxon>Planctomycetia</taxon>
        <taxon>Planctomycetales</taxon>
        <taxon>Planctomycetaceae</taxon>
        <taxon>Gimesia</taxon>
    </lineage>
</organism>
<dbReference type="AlphaFoldDB" id="A0A517VK43"/>
<feature type="compositionally biased region" description="Polar residues" evidence="1">
    <location>
        <begin position="506"/>
        <end position="516"/>
    </location>
</feature>
<reference evidence="2 3" key="1">
    <citation type="submission" date="2019-02" db="EMBL/GenBank/DDBJ databases">
        <title>Deep-cultivation of Planctomycetes and their phenomic and genomic characterization uncovers novel biology.</title>
        <authorList>
            <person name="Wiegand S."/>
            <person name="Jogler M."/>
            <person name="Boedeker C."/>
            <person name="Pinto D."/>
            <person name="Vollmers J."/>
            <person name="Rivas-Marin E."/>
            <person name="Kohn T."/>
            <person name="Peeters S.H."/>
            <person name="Heuer A."/>
            <person name="Rast P."/>
            <person name="Oberbeckmann S."/>
            <person name="Bunk B."/>
            <person name="Jeske O."/>
            <person name="Meyerdierks A."/>
            <person name="Storesund J.E."/>
            <person name="Kallscheuer N."/>
            <person name="Luecker S."/>
            <person name="Lage O.M."/>
            <person name="Pohl T."/>
            <person name="Merkel B.J."/>
            <person name="Hornburger P."/>
            <person name="Mueller R.-W."/>
            <person name="Bruemmer F."/>
            <person name="Labrenz M."/>
            <person name="Spormann A.M."/>
            <person name="Op den Camp H."/>
            <person name="Overmann J."/>
            <person name="Amann R."/>
            <person name="Jetten M.S.M."/>
            <person name="Mascher T."/>
            <person name="Medema M.H."/>
            <person name="Devos D.P."/>
            <person name="Kaster A.-K."/>
            <person name="Ovreas L."/>
            <person name="Rohde M."/>
            <person name="Galperin M.Y."/>
            <person name="Jogler C."/>
        </authorList>
    </citation>
    <scope>NUCLEOTIDE SEQUENCE [LARGE SCALE GENOMIC DNA]</scope>
    <source>
        <strain evidence="2 3">Pan161</strain>
    </source>
</reference>